<dbReference type="OrthoDB" id="4120269at2759"/>
<accession>A0A0D2ERL7</accession>
<feature type="domain" description="MmgE/PrpD N-terminal" evidence="2">
    <location>
        <begin position="29"/>
        <end position="255"/>
    </location>
</feature>
<dbReference type="InterPro" id="IPR045337">
    <property type="entry name" value="MmgE_PrpD_C"/>
</dbReference>
<evidence type="ECO:0000313" key="4">
    <source>
        <dbReference type="EMBL" id="KIW50434.1"/>
    </source>
</evidence>
<dbReference type="GeneID" id="25333929"/>
<dbReference type="PANTHER" id="PTHR16943">
    <property type="entry name" value="2-METHYLCITRATE DEHYDRATASE-RELATED"/>
    <property type="match status" value="1"/>
</dbReference>
<feature type="domain" description="MmgE/PrpD C-terminal" evidence="3">
    <location>
        <begin position="288"/>
        <end position="414"/>
    </location>
</feature>
<dbReference type="HOGENOM" id="CLU_026574_0_0_1"/>
<organism evidence="4 5">
    <name type="scientific">Exophiala xenobiotica</name>
    <dbReference type="NCBI Taxonomy" id="348802"/>
    <lineage>
        <taxon>Eukaryota</taxon>
        <taxon>Fungi</taxon>
        <taxon>Dikarya</taxon>
        <taxon>Ascomycota</taxon>
        <taxon>Pezizomycotina</taxon>
        <taxon>Eurotiomycetes</taxon>
        <taxon>Chaetothyriomycetidae</taxon>
        <taxon>Chaetothyriales</taxon>
        <taxon>Herpotrichiellaceae</taxon>
        <taxon>Exophiala</taxon>
    </lineage>
</organism>
<name>A0A0D2ERL7_9EURO</name>
<evidence type="ECO:0000259" key="2">
    <source>
        <dbReference type="Pfam" id="PF03972"/>
    </source>
</evidence>
<dbReference type="InterPro" id="IPR005656">
    <property type="entry name" value="MmgE_PrpD"/>
</dbReference>
<dbReference type="Gene3D" id="3.30.1330.120">
    <property type="entry name" value="2-methylcitrate dehydratase PrpD"/>
    <property type="match status" value="1"/>
</dbReference>
<dbReference type="Proteomes" id="UP000054342">
    <property type="component" value="Unassembled WGS sequence"/>
</dbReference>
<evidence type="ECO:0000313" key="5">
    <source>
        <dbReference type="Proteomes" id="UP000054342"/>
    </source>
</evidence>
<gene>
    <name evidence="4" type="ORF">PV05_12021</name>
</gene>
<dbReference type="InterPro" id="IPR036148">
    <property type="entry name" value="MmgE/PrpD_sf"/>
</dbReference>
<dbReference type="InterPro" id="IPR042188">
    <property type="entry name" value="MmgE/PrpD_sf_2"/>
</dbReference>
<dbReference type="RefSeq" id="XP_013311018.1">
    <property type="nucleotide sequence ID" value="XM_013455564.1"/>
</dbReference>
<dbReference type="InterPro" id="IPR045336">
    <property type="entry name" value="MmgE_PrpD_N"/>
</dbReference>
<dbReference type="AlphaFoldDB" id="A0A0D2ERL7"/>
<dbReference type="GO" id="GO:0016829">
    <property type="term" value="F:lyase activity"/>
    <property type="evidence" value="ECO:0007669"/>
    <property type="project" value="InterPro"/>
</dbReference>
<dbReference type="Pfam" id="PF19305">
    <property type="entry name" value="MmgE_PrpD_C"/>
    <property type="match status" value="1"/>
</dbReference>
<dbReference type="Pfam" id="PF03972">
    <property type="entry name" value="MmgE_PrpD_N"/>
    <property type="match status" value="1"/>
</dbReference>
<dbReference type="PANTHER" id="PTHR16943:SF8">
    <property type="entry name" value="2-METHYLCITRATE DEHYDRATASE"/>
    <property type="match status" value="1"/>
</dbReference>
<protein>
    <recommendedName>
        <fullName evidence="6">MmgE/PrpD family protein</fullName>
    </recommendedName>
</protein>
<sequence>MTPPHASDGISPEVSLTRLAARRLRSIASGQFSPEVREKVVVCLVDYHGAVQTGLSTPWSATLIKYATTRPGPAEAHAWGTKSKVSAEIAAFFNATLAHSAIRDDMHLESCSHIGSIVISAAIALAQRDHWSGEQLVRSVVAGYEMAALLGTAIRASGNFNPHFRPSGLVGAFGAASAAVAGYGCSEDVAVSALGFAMNAACGLNEWAWAGGLEIFAEMGTASRSGVQSYDLADAGFHCSDTVLEGRDGMFQALGVGSSGVETFRDWIARSDIGKCIMDVRFKPVAGCNFAQTPLAAALKLRLDRPLDTRKIIVTATSQAVKYPGCDNSGPLENIQQSKMSIQYGVCAALIFGRLDEEVFSKVGNHQITEMMGKCEVKADSQFDREFQKGLQPAQVEVLLSDGTRLCQKLDDVPWLTPDDVNSRFRVEMAQSLPDDKAASLLTALHQLKPPGQVQDVSKIIAEIDAR</sequence>
<keyword evidence="5" id="KW-1185">Reference proteome</keyword>
<evidence type="ECO:0000259" key="3">
    <source>
        <dbReference type="Pfam" id="PF19305"/>
    </source>
</evidence>
<reference evidence="4 5" key="1">
    <citation type="submission" date="2015-01" db="EMBL/GenBank/DDBJ databases">
        <title>The Genome Sequence of Exophiala xenobiotica CBS118157.</title>
        <authorList>
            <consortium name="The Broad Institute Genomics Platform"/>
            <person name="Cuomo C."/>
            <person name="de Hoog S."/>
            <person name="Gorbushina A."/>
            <person name="Stielow B."/>
            <person name="Teixiera M."/>
            <person name="Abouelleil A."/>
            <person name="Chapman S.B."/>
            <person name="Priest M."/>
            <person name="Young S.K."/>
            <person name="Wortman J."/>
            <person name="Nusbaum C."/>
            <person name="Birren B."/>
        </authorList>
    </citation>
    <scope>NUCLEOTIDE SEQUENCE [LARGE SCALE GENOMIC DNA]</scope>
    <source>
        <strain evidence="4 5">CBS 118157</strain>
    </source>
</reference>
<dbReference type="EMBL" id="KN847323">
    <property type="protein sequence ID" value="KIW50434.1"/>
    <property type="molecule type" value="Genomic_DNA"/>
</dbReference>
<comment type="similarity">
    <text evidence="1">Belongs to the PrpD family.</text>
</comment>
<dbReference type="InterPro" id="IPR042183">
    <property type="entry name" value="MmgE/PrpD_sf_1"/>
</dbReference>
<dbReference type="Gene3D" id="1.10.4100.10">
    <property type="entry name" value="2-methylcitrate dehydratase PrpD"/>
    <property type="match status" value="1"/>
</dbReference>
<evidence type="ECO:0000256" key="1">
    <source>
        <dbReference type="ARBA" id="ARBA00006174"/>
    </source>
</evidence>
<dbReference type="SUPFAM" id="SSF103378">
    <property type="entry name" value="2-methylcitrate dehydratase PrpD"/>
    <property type="match status" value="1"/>
</dbReference>
<evidence type="ECO:0008006" key="6">
    <source>
        <dbReference type="Google" id="ProtNLM"/>
    </source>
</evidence>
<proteinExistence type="inferred from homology"/>